<keyword evidence="6" id="KW-0560">Oxidoreductase</keyword>
<dbReference type="PROSITE" id="PS51918">
    <property type="entry name" value="RADICAL_SAM"/>
    <property type="match status" value="1"/>
</dbReference>
<dbReference type="PANTHER" id="PTHR30352">
    <property type="entry name" value="PYRUVATE FORMATE-LYASE-ACTIVATING ENZYME"/>
    <property type="match status" value="1"/>
</dbReference>
<keyword evidence="4" id="KW-0949">S-adenosyl-L-methionine</keyword>
<dbReference type="SFLD" id="SFLDS00029">
    <property type="entry name" value="Radical_SAM"/>
    <property type="match status" value="1"/>
</dbReference>
<evidence type="ECO:0000256" key="4">
    <source>
        <dbReference type="ARBA" id="ARBA00022691"/>
    </source>
</evidence>
<feature type="domain" description="Radical SAM core" evidence="9">
    <location>
        <begin position="14"/>
        <end position="237"/>
    </location>
</feature>
<keyword evidence="7" id="KW-0408">Iron</keyword>
<dbReference type="Proteomes" id="UP000824145">
    <property type="component" value="Unassembled WGS sequence"/>
</dbReference>
<dbReference type="Gene3D" id="3.20.20.70">
    <property type="entry name" value="Aldolase class I"/>
    <property type="match status" value="1"/>
</dbReference>
<comment type="cofactor">
    <cofactor evidence="1">
        <name>[4Fe-4S] cluster</name>
        <dbReference type="ChEBI" id="CHEBI:49883"/>
    </cofactor>
</comment>
<evidence type="ECO:0000256" key="7">
    <source>
        <dbReference type="ARBA" id="ARBA00023004"/>
    </source>
</evidence>
<dbReference type="PROSITE" id="PS01087">
    <property type="entry name" value="RADICAL_ACTIVATING"/>
    <property type="match status" value="1"/>
</dbReference>
<dbReference type="Pfam" id="PF04055">
    <property type="entry name" value="Radical_SAM"/>
    <property type="match status" value="1"/>
</dbReference>
<sequence length="247" mass="27545">MKASLHSEESFATLDGTGIRYAVFLQGCPFNCIYCHNPDTRPFSGGMPVEADELVAKIRRYKTYFKGGGGVTFSGGEPLVYPEFILECERKLAAFGIGCALDTSGAVELSESVRAAVDASELVILDIKMPDEERYEKFIGGGIERPLKLLDHCLKSKKRLWLRTVIVPGINDEEKIVDEYVALLGERLKGVEKYELLAFHTLGFSKYEKMRIVNPLADTPALGTERLGELQKYLDEKIERITGRKNG</sequence>
<evidence type="ECO:0000313" key="11">
    <source>
        <dbReference type="Proteomes" id="UP000824145"/>
    </source>
</evidence>
<dbReference type="SUPFAM" id="SSF102114">
    <property type="entry name" value="Radical SAM enzymes"/>
    <property type="match status" value="1"/>
</dbReference>
<dbReference type="CDD" id="cd01335">
    <property type="entry name" value="Radical_SAM"/>
    <property type="match status" value="1"/>
</dbReference>
<dbReference type="InterPro" id="IPR034457">
    <property type="entry name" value="Organic_radical-activating"/>
</dbReference>
<dbReference type="GO" id="GO:0016491">
    <property type="term" value="F:oxidoreductase activity"/>
    <property type="evidence" value="ECO:0007669"/>
    <property type="project" value="UniProtKB-KW"/>
</dbReference>
<dbReference type="InterPro" id="IPR001989">
    <property type="entry name" value="Radical_activat_CS"/>
</dbReference>
<keyword evidence="8" id="KW-0411">Iron-sulfur</keyword>
<evidence type="ECO:0000256" key="1">
    <source>
        <dbReference type="ARBA" id="ARBA00001966"/>
    </source>
</evidence>
<dbReference type="SFLD" id="SFLDG01066">
    <property type="entry name" value="organic_radical-activating_enz"/>
    <property type="match status" value="1"/>
</dbReference>
<reference evidence="10" key="1">
    <citation type="submission" date="2020-10" db="EMBL/GenBank/DDBJ databases">
        <authorList>
            <person name="Gilroy R."/>
        </authorList>
    </citation>
    <scope>NUCLEOTIDE SEQUENCE</scope>
    <source>
        <strain evidence="10">9366</strain>
    </source>
</reference>
<dbReference type="InterPro" id="IPR058240">
    <property type="entry name" value="rSAM_sf"/>
</dbReference>
<evidence type="ECO:0000256" key="3">
    <source>
        <dbReference type="ARBA" id="ARBA00022485"/>
    </source>
</evidence>
<organism evidence="10 11">
    <name type="scientific">Candidatus Caccalectryoclostridium excrementigallinarum</name>
    <dbReference type="NCBI Taxonomy" id="2840710"/>
    <lineage>
        <taxon>Bacteria</taxon>
        <taxon>Bacillati</taxon>
        <taxon>Bacillota</taxon>
        <taxon>Clostridia</taxon>
        <taxon>Christensenellales</taxon>
        <taxon>Christensenellaceae</taxon>
        <taxon>Christensenellaceae incertae sedis</taxon>
        <taxon>Candidatus Caccalectryoclostridium</taxon>
    </lineage>
</organism>
<comment type="caution">
    <text evidence="10">The sequence shown here is derived from an EMBL/GenBank/DDBJ whole genome shotgun (WGS) entry which is preliminary data.</text>
</comment>
<evidence type="ECO:0000256" key="2">
    <source>
        <dbReference type="ARBA" id="ARBA00009777"/>
    </source>
</evidence>
<evidence type="ECO:0000313" key="10">
    <source>
        <dbReference type="EMBL" id="HIU62533.1"/>
    </source>
</evidence>
<reference evidence="10" key="2">
    <citation type="journal article" date="2021" name="PeerJ">
        <title>Extensive microbial diversity within the chicken gut microbiome revealed by metagenomics and culture.</title>
        <authorList>
            <person name="Gilroy R."/>
            <person name="Ravi A."/>
            <person name="Getino M."/>
            <person name="Pursley I."/>
            <person name="Horton D.L."/>
            <person name="Alikhan N.F."/>
            <person name="Baker D."/>
            <person name="Gharbi K."/>
            <person name="Hall N."/>
            <person name="Watson M."/>
            <person name="Adriaenssens E.M."/>
            <person name="Foster-Nyarko E."/>
            <person name="Jarju S."/>
            <person name="Secka A."/>
            <person name="Antonio M."/>
            <person name="Oren A."/>
            <person name="Chaudhuri R.R."/>
            <person name="La Ragione R."/>
            <person name="Hildebrand F."/>
            <person name="Pallen M.J."/>
        </authorList>
    </citation>
    <scope>NUCLEOTIDE SEQUENCE</scope>
    <source>
        <strain evidence="10">9366</strain>
    </source>
</reference>
<evidence type="ECO:0000256" key="8">
    <source>
        <dbReference type="ARBA" id="ARBA00023014"/>
    </source>
</evidence>
<dbReference type="GO" id="GO:0046872">
    <property type="term" value="F:metal ion binding"/>
    <property type="evidence" value="ECO:0007669"/>
    <property type="project" value="UniProtKB-KW"/>
</dbReference>
<keyword evidence="5" id="KW-0479">Metal-binding</keyword>
<dbReference type="EMBL" id="DVNJ01000008">
    <property type="protein sequence ID" value="HIU62533.1"/>
    <property type="molecule type" value="Genomic_DNA"/>
</dbReference>
<evidence type="ECO:0000256" key="5">
    <source>
        <dbReference type="ARBA" id="ARBA00022723"/>
    </source>
</evidence>
<dbReference type="InterPro" id="IPR013785">
    <property type="entry name" value="Aldolase_TIM"/>
</dbReference>
<evidence type="ECO:0000259" key="9">
    <source>
        <dbReference type="PROSITE" id="PS51918"/>
    </source>
</evidence>
<dbReference type="AlphaFoldDB" id="A0A9D1ML59"/>
<keyword evidence="3" id="KW-0004">4Fe-4S</keyword>
<proteinExistence type="inferred from homology"/>
<protein>
    <submittedName>
        <fullName evidence="10">Radical SAM protein</fullName>
    </submittedName>
</protein>
<dbReference type="PANTHER" id="PTHR30352:SF5">
    <property type="entry name" value="PYRUVATE FORMATE-LYASE 1-ACTIVATING ENZYME"/>
    <property type="match status" value="1"/>
</dbReference>
<comment type="similarity">
    <text evidence="2">Belongs to the organic radical-activating enzymes family.</text>
</comment>
<accession>A0A9D1ML59</accession>
<gene>
    <name evidence="10" type="ORF">IAB07_02025</name>
</gene>
<evidence type="ECO:0000256" key="6">
    <source>
        <dbReference type="ARBA" id="ARBA00023002"/>
    </source>
</evidence>
<dbReference type="GO" id="GO:0051539">
    <property type="term" value="F:4 iron, 4 sulfur cluster binding"/>
    <property type="evidence" value="ECO:0007669"/>
    <property type="project" value="UniProtKB-KW"/>
</dbReference>
<dbReference type="InterPro" id="IPR007197">
    <property type="entry name" value="rSAM"/>
</dbReference>
<name>A0A9D1ML59_9FIRM</name>